<gene>
    <name evidence="2" type="ORF">METZ01_LOCUS134192</name>
</gene>
<organism evidence="2">
    <name type="scientific">marine metagenome</name>
    <dbReference type="NCBI Taxonomy" id="408172"/>
    <lineage>
        <taxon>unclassified sequences</taxon>
        <taxon>metagenomes</taxon>
        <taxon>ecological metagenomes</taxon>
    </lineage>
</organism>
<dbReference type="PROSITE" id="PS00101">
    <property type="entry name" value="HEXAPEP_TRANSFERASES"/>
    <property type="match status" value="1"/>
</dbReference>
<evidence type="ECO:0008006" key="3">
    <source>
        <dbReference type="Google" id="ProtNLM"/>
    </source>
</evidence>
<dbReference type="CDD" id="cd04647">
    <property type="entry name" value="LbH_MAT_like"/>
    <property type="match status" value="1"/>
</dbReference>
<dbReference type="GO" id="GO:0016740">
    <property type="term" value="F:transferase activity"/>
    <property type="evidence" value="ECO:0007669"/>
    <property type="project" value="UniProtKB-KW"/>
</dbReference>
<dbReference type="EMBL" id="UINC01019233">
    <property type="protein sequence ID" value="SVA81338.1"/>
    <property type="molecule type" value="Genomic_DNA"/>
</dbReference>
<protein>
    <recommendedName>
        <fullName evidence="3">Acetyltransferase</fullName>
    </recommendedName>
</protein>
<evidence type="ECO:0000313" key="2">
    <source>
        <dbReference type="EMBL" id="SVA81338.1"/>
    </source>
</evidence>
<dbReference type="PANTHER" id="PTHR23416">
    <property type="entry name" value="SIALIC ACID SYNTHASE-RELATED"/>
    <property type="match status" value="1"/>
</dbReference>
<name>A0A381YWD7_9ZZZZ</name>
<dbReference type="InterPro" id="IPR001451">
    <property type="entry name" value="Hexapep"/>
</dbReference>
<accession>A0A381YWD7</accession>
<reference evidence="2" key="1">
    <citation type="submission" date="2018-05" db="EMBL/GenBank/DDBJ databases">
        <authorList>
            <person name="Lanie J.A."/>
            <person name="Ng W.-L."/>
            <person name="Kazmierczak K.M."/>
            <person name="Andrzejewski T.M."/>
            <person name="Davidsen T.M."/>
            <person name="Wayne K.J."/>
            <person name="Tettelin H."/>
            <person name="Glass J.I."/>
            <person name="Rusch D."/>
            <person name="Podicherti R."/>
            <person name="Tsui H.-C.T."/>
            <person name="Winkler M.E."/>
        </authorList>
    </citation>
    <scope>NUCLEOTIDE SEQUENCE</scope>
</reference>
<evidence type="ECO:0000256" key="1">
    <source>
        <dbReference type="ARBA" id="ARBA00022679"/>
    </source>
</evidence>
<dbReference type="InterPro" id="IPR011004">
    <property type="entry name" value="Trimer_LpxA-like_sf"/>
</dbReference>
<dbReference type="SUPFAM" id="SSF51161">
    <property type="entry name" value="Trimeric LpxA-like enzymes"/>
    <property type="match status" value="1"/>
</dbReference>
<dbReference type="InterPro" id="IPR051159">
    <property type="entry name" value="Hexapeptide_acetyltransf"/>
</dbReference>
<dbReference type="AlphaFoldDB" id="A0A381YWD7"/>
<proteinExistence type="predicted"/>
<sequence length="201" mass="21965">MGAKYVDIFGTGINVGKSATFVATSDSNIRLTTWNLGEFNGKIYADDYCLFTPGVRIAAATEIKIGKGCMFANGSYVSDADWHGIYKRAEPVGSTKKVELKDNVWIGDRAVVGKGVTIGENSIVAAGAIVVKDVPSNVIVGGNPAKIIKELDPNEEKVTRMDLFKDPVALEELYDYLDKIDLKPNHFFGWIRSLIFPSNKQ</sequence>
<dbReference type="InterPro" id="IPR018357">
    <property type="entry name" value="Hexapep_transf_CS"/>
</dbReference>
<dbReference type="Gene3D" id="2.160.10.10">
    <property type="entry name" value="Hexapeptide repeat proteins"/>
    <property type="match status" value="1"/>
</dbReference>
<dbReference type="Pfam" id="PF00132">
    <property type="entry name" value="Hexapep"/>
    <property type="match status" value="1"/>
</dbReference>
<keyword evidence="1" id="KW-0808">Transferase</keyword>